<dbReference type="EMBL" id="OU893335">
    <property type="protein sequence ID" value="CAG9791698.1"/>
    <property type="molecule type" value="Genomic_DNA"/>
</dbReference>
<organism evidence="1 2">
    <name type="scientific">Diatraea saccharalis</name>
    <name type="common">sugarcane borer</name>
    <dbReference type="NCBI Taxonomy" id="40085"/>
    <lineage>
        <taxon>Eukaryota</taxon>
        <taxon>Metazoa</taxon>
        <taxon>Ecdysozoa</taxon>
        <taxon>Arthropoda</taxon>
        <taxon>Hexapoda</taxon>
        <taxon>Insecta</taxon>
        <taxon>Pterygota</taxon>
        <taxon>Neoptera</taxon>
        <taxon>Endopterygota</taxon>
        <taxon>Lepidoptera</taxon>
        <taxon>Glossata</taxon>
        <taxon>Ditrysia</taxon>
        <taxon>Pyraloidea</taxon>
        <taxon>Crambidae</taxon>
        <taxon>Crambinae</taxon>
        <taxon>Diatraea</taxon>
    </lineage>
</organism>
<reference evidence="1" key="2">
    <citation type="submission" date="2022-10" db="EMBL/GenBank/DDBJ databases">
        <authorList>
            <consortium name="ENA_rothamsted_submissions"/>
            <consortium name="culmorum"/>
            <person name="King R."/>
        </authorList>
    </citation>
    <scope>NUCLEOTIDE SEQUENCE</scope>
</reference>
<sequence length="268" mass="30860">MRPMNTAIIKETSAKNTEDCLGSAQLVCLDSQQYLLTPVKLQDVLVTEKTPERKGVKNVERSSFVLTSAEWQKTENDKLKAKQLKEEQQETRKKNRLLKQVEKNKVKVKTTKNKINKTAKETIATKTQKITANKLGEIKENRQQVTNENQINETKASKIQETFINHHHTIMNHQVMIHANNMTSSPENEHPPNIKKTNAEEQLVFPPNKKIKILSDIKLNSPNVFRSSQVDQRDDNQISDPIDKIINNKGKKNYTLLELEKILSEDWD</sequence>
<evidence type="ECO:0000313" key="2">
    <source>
        <dbReference type="Proteomes" id="UP001153714"/>
    </source>
</evidence>
<reference evidence="1" key="1">
    <citation type="submission" date="2021-12" db="EMBL/GenBank/DDBJ databases">
        <authorList>
            <person name="King R."/>
        </authorList>
    </citation>
    <scope>NUCLEOTIDE SEQUENCE</scope>
</reference>
<protein>
    <submittedName>
        <fullName evidence="1">Uncharacterized protein</fullName>
    </submittedName>
</protein>
<gene>
    <name evidence="1" type="ORF">DIATSA_LOCUS9296</name>
</gene>
<accession>A0A9N9R8L3</accession>
<proteinExistence type="predicted"/>
<dbReference type="Proteomes" id="UP001153714">
    <property type="component" value="Chromosome 4"/>
</dbReference>
<dbReference type="AlphaFoldDB" id="A0A9N9R8L3"/>
<dbReference type="OrthoDB" id="4327074at2759"/>
<keyword evidence="2" id="KW-1185">Reference proteome</keyword>
<name>A0A9N9R8L3_9NEOP</name>
<evidence type="ECO:0000313" key="1">
    <source>
        <dbReference type="EMBL" id="CAG9791698.1"/>
    </source>
</evidence>